<keyword evidence="2" id="KW-1185">Reference proteome</keyword>
<dbReference type="Proteomes" id="UP000237105">
    <property type="component" value="Unassembled WGS sequence"/>
</dbReference>
<organism evidence="1 2">
    <name type="scientific">Parasponia andersonii</name>
    <name type="common">Sponia andersonii</name>
    <dbReference type="NCBI Taxonomy" id="3476"/>
    <lineage>
        <taxon>Eukaryota</taxon>
        <taxon>Viridiplantae</taxon>
        <taxon>Streptophyta</taxon>
        <taxon>Embryophyta</taxon>
        <taxon>Tracheophyta</taxon>
        <taxon>Spermatophyta</taxon>
        <taxon>Magnoliopsida</taxon>
        <taxon>eudicotyledons</taxon>
        <taxon>Gunneridae</taxon>
        <taxon>Pentapetalae</taxon>
        <taxon>rosids</taxon>
        <taxon>fabids</taxon>
        <taxon>Rosales</taxon>
        <taxon>Cannabaceae</taxon>
        <taxon>Parasponia</taxon>
    </lineage>
</organism>
<name>A0A2P5CTP0_PARAD</name>
<dbReference type="AlphaFoldDB" id="A0A2P5CTP0"/>
<dbReference type="OrthoDB" id="10342688at2759"/>
<evidence type="ECO:0000313" key="1">
    <source>
        <dbReference type="EMBL" id="PON64422.1"/>
    </source>
</evidence>
<proteinExistence type="predicted"/>
<sequence>MVSFHLMGTSGSIMSSNSGGTLMENPSPKNWNQDLVFTIPESEGFAGDEDSAEEWASGYCSGAKETTKRELNLRIKGLLVKRVVVLGFAMEREGVLGIVELGLGG</sequence>
<reference evidence="2" key="1">
    <citation type="submission" date="2016-06" db="EMBL/GenBank/DDBJ databases">
        <title>Parallel loss of symbiosis genes in relatives of nitrogen-fixing non-legume Parasponia.</title>
        <authorList>
            <person name="Van Velzen R."/>
            <person name="Holmer R."/>
            <person name="Bu F."/>
            <person name="Rutten L."/>
            <person name="Van Zeijl A."/>
            <person name="Liu W."/>
            <person name="Santuari L."/>
            <person name="Cao Q."/>
            <person name="Sharma T."/>
            <person name="Shen D."/>
            <person name="Roswanjaya Y."/>
            <person name="Wardhani T."/>
            <person name="Kalhor M.S."/>
            <person name="Jansen J."/>
            <person name="Van den Hoogen J."/>
            <person name="Gungor B."/>
            <person name="Hartog M."/>
            <person name="Hontelez J."/>
            <person name="Verver J."/>
            <person name="Yang W.-C."/>
            <person name="Schijlen E."/>
            <person name="Repin R."/>
            <person name="Schilthuizen M."/>
            <person name="Schranz E."/>
            <person name="Heidstra R."/>
            <person name="Miyata K."/>
            <person name="Fedorova E."/>
            <person name="Kohlen W."/>
            <person name="Bisseling T."/>
            <person name="Smit S."/>
            <person name="Geurts R."/>
        </authorList>
    </citation>
    <scope>NUCLEOTIDE SEQUENCE [LARGE SCALE GENOMIC DNA]</scope>
    <source>
        <strain evidence="2">cv. WU1-14</strain>
    </source>
</reference>
<gene>
    <name evidence="1" type="ORF">PanWU01x14_124910</name>
</gene>
<dbReference type="EMBL" id="JXTB01000096">
    <property type="protein sequence ID" value="PON64422.1"/>
    <property type="molecule type" value="Genomic_DNA"/>
</dbReference>
<accession>A0A2P5CTP0</accession>
<comment type="caution">
    <text evidence="1">The sequence shown here is derived from an EMBL/GenBank/DDBJ whole genome shotgun (WGS) entry which is preliminary data.</text>
</comment>
<evidence type="ECO:0000313" key="2">
    <source>
        <dbReference type="Proteomes" id="UP000237105"/>
    </source>
</evidence>
<protein>
    <submittedName>
        <fullName evidence="1">Uncharacterized protein</fullName>
    </submittedName>
</protein>